<feature type="non-terminal residue" evidence="1">
    <location>
        <position position="1"/>
    </location>
</feature>
<name>A0A392SDJ8_9FABA</name>
<dbReference type="AlphaFoldDB" id="A0A392SDJ8"/>
<feature type="non-terminal residue" evidence="1">
    <location>
        <position position="105"/>
    </location>
</feature>
<evidence type="ECO:0000313" key="1">
    <source>
        <dbReference type="EMBL" id="MCI46274.1"/>
    </source>
</evidence>
<evidence type="ECO:0000313" key="2">
    <source>
        <dbReference type="Proteomes" id="UP000265520"/>
    </source>
</evidence>
<sequence>DGFQSCFRLGVFTGSSEVVGELLAQVLPAGDGLVGQASVLGHGSFYQCGREDPTLNSASHPMIVEYGLDVINVHVGVSEPVVLPQLWWLFEPLREWHTHDLAGEG</sequence>
<reference evidence="1 2" key="1">
    <citation type="journal article" date="2018" name="Front. Plant Sci.">
        <title>Red Clover (Trifolium pratense) and Zigzag Clover (T. medium) - A Picture of Genomic Similarities and Differences.</title>
        <authorList>
            <person name="Dluhosova J."/>
            <person name="Istvanek J."/>
            <person name="Nedelnik J."/>
            <person name="Repkova J."/>
        </authorList>
    </citation>
    <scope>NUCLEOTIDE SEQUENCE [LARGE SCALE GENOMIC DNA]</scope>
    <source>
        <strain evidence="2">cv. 10/8</strain>
        <tissue evidence="1">Leaf</tissue>
    </source>
</reference>
<protein>
    <submittedName>
        <fullName evidence="1">Uncharacterized protein</fullName>
    </submittedName>
</protein>
<accession>A0A392SDJ8</accession>
<dbReference type="Proteomes" id="UP000265520">
    <property type="component" value="Unassembled WGS sequence"/>
</dbReference>
<keyword evidence="2" id="KW-1185">Reference proteome</keyword>
<proteinExistence type="predicted"/>
<dbReference type="EMBL" id="LXQA010355106">
    <property type="protein sequence ID" value="MCI46274.1"/>
    <property type="molecule type" value="Genomic_DNA"/>
</dbReference>
<comment type="caution">
    <text evidence="1">The sequence shown here is derived from an EMBL/GenBank/DDBJ whole genome shotgun (WGS) entry which is preliminary data.</text>
</comment>
<organism evidence="1 2">
    <name type="scientific">Trifolium medium</name>
    <dbReference type="NCBI Taxonomy" id="97028"/>
    <lineage>
        <taxon>Eukaryota</taxon>
        <taxon>Viridiplantae</taxon>
        <taxon>Streptophyta</taxon>
        <taxon>Embryophyta</taxon>
        <taxon>Tracheophyta</taxon>
        <taxon>Spermatophyta</taxon>
        <taxon>Magnoliopsida</taxon>
        <taxon>eudicotyledons</taxon>
        <taxon>Gunneridae</taxon>
        <taxon>Pentapetalae</taxon>
        <taxon>rosids</taxon>
        <taxon>fabids</taxon>
        <taxon>Fabales</taxon>
        <taxon>Fabaceae</taxon>
        <taxon>Papilionoideae</taxon>
        <taxon>50 kb inversion clade</taxon>
        <taxon>NPAAA clade</taxon>
        <taxon>Hologalegina</taxon>
        <taxon>IRL clade</taxon>
        <taxon>Trifolieae</taxon>
        <taxon>Trifolium</taxon>
    </lineage>
</organism>